<evidence type="ECO:0000313" key="3">
    <source>
        <dbReference type="Proteomes" id="UP000535491"/>
    </source>
</evidence>
<comment type="caution">
    <text evidence="2">The sequence shown here is derived from an EMBL/GenBank/DDBJ whole genome shotgun (WGS) entry which is preliminary data.</text>
</comment>
<name>A0A7W1WTF7_9BACL</name>
<protein>
    <submittedName>
        <fullName evidence="2">Uncharacterized protein</fullName>
    </submittedName>
</protein>
<gene>
    <name evidence="2" type="ORF">H1191_15580</name>
</gene>
<dbReference type="AlphaFoldDB" id="A0A7W1WTF7"/>
<feature type="region of interest" description="Disordered" evidence="1">
    <location>
        <begin position="224"/>
        <end position="243"/>
    </location>
</feature>
<sequence>MDQKEIRSFTERYLQCHDCHIIESAPTHIVTQLSIHADKDLLNRPFYWMFVERMNMEPQPAQLCFCFDADLRPEHGRVEHLFYGSPRFAQMLNSAQKNGQFVRLYQQPQGWERRNYISKPYTPWLGINFKISYICDQKMDRISYVGINLQNGEVRDGFYQMIQSLSWTSKLPAQRHILSPRLTIPEAVGELEYYLQEQIENEDLTWADEAMQRLEAELNQLDSYYPDETSMSEETRKEKKQRRRETIWQYHPRVEIKTINSGLFYIEQLPESGQH</sequence>
<keyword evidence="3" id="KW-1185">Reference proteome</keyword>
<dbReference type="InterPro" id="IPR024562">
    <property type="entry name" value="YqhG"/>
</dbReference>
<dbReference type="Pfam" id="PF11079">
    <property type="entry name" value="YqhG"/>
    <property type="match status" value="1"/>
</dbReference>
<evidence type="ECO:0000313" key="2">
    <source>
        <dbReference type="EMBL" id="MBA4495714.1"/>
    </source>
</evidence>
<reference evidence="2 3" key="1">
    <citation type="submission" date="2020-07" db="EMBL/GenBank/DDBJ databases">
        <authorList>
            <person name="Feng H."/>
        </authorList>
    </citation>
    <scope>NUCLEOTIDE SEQUENCE [LARGE SCALE GENOMIC DNA]</scope>
    <source>
        <strain evidence="3">s-10</strain>
    </source>
</reference>
<accession>A0A7W1WTF7</accession>
<evidence type="ECO:0000256" key="1">
    <source>
        <dbReference type="SAM" id="MobiDB-lite"/>
    </source>
</evidence>
<dbReference type="RefSeq" id="WP_181753469.1">
    <property type="nucleotide sequence ID" value="NZ_JACEIQ010000018.1"/>
</dbReference>
<proteinExistence type="predicted"/>
<organism evidence="2 3">
    <name type="scientific">Paenactinomyces guangxiensis</name>
    <dbReference type="NCBI Taxonomy" id="1490290"/>
    <lineage>
        <taxon>Bacteria</taxon>
        <taxon>Bacillati</taxon>
        <taxon>Bacillota</taxon>
        <taxon>Bacilli</taxon>
        <taxon>Bacillales</taxon>
        <taxon>Thermoactinomycetaceae</taxon>
        <taxon>Paenactinomyces</taxon>
    </lineage>
</organism>
<dbReference type="Proteomes" id="UP000535491">
    <property type="component" value="Unassembled WGS sequence"/>
</dbReference>
<dbReference type="EMBL" id="JACEIQ010000018">
    <property type="protein sequence ID" value="MBA4495714.1"/>
    <property type="molecule type" value="Genomic_DNA"/>
</dbReference>